<keyword evidence="5" id="KW-0150">Chloroplast</keyword>
<feature type="binding site" evidence="15">
    <location>
        <position position="68"/>
    </location>
    <ligand>
        <name>chlorophyll a</name>
        <dbReference type="ChEBI" id="CHEBI:58416"/>
        <label>1</label>
    </ligand>
</feature>
<dbReference type="GO" id="GO:0030076">
    <property type="term" value="C:light-harvesting complex"/>
    <property type="evidence" value="ECO:0007669"/>
    <property type="project" value="UniProtKB-KW"/>
</dbReference>
<sequence>MKIATILALLASASAFQAPLTSKAKTSLKAFENEIGSQPPLGFWDPLGLLDDADQERFDRLRYVEIKHGRIAMLAVAGDITTRMGTHLSGDIDYHGTSFASIPNGFGAFNAIPQAGLFQLIAFIGFLELFVMKDSANGAEPGEFPGDFRNGALDFGWDDLSPEDQERKRGIELNNGRAAQMGILAIMVHDQLNGEPYVINGLLGMSGNP</sequence>
<feature type="binding site" description="axial binding residue" evidence="15">
    <location>
        <position position="70"/>
    </location>
    <ligand>
        <name>chlorophyll b</name>
        <dbReference type="ChEBI" id="CHEBI:61721"/>
        <label>1</label>
    </ligand>
    <ligandPart>
        <name>Mg</name>
        <dbReference type="ChEBI" id="CHEBI:25107"/>
    </ligandPart>
</feature>
<dbReference type="InterPro" id="IPR022796">
    <property type="entry name" value="Chloroa_b-bind"/>
</dbReference>
<comment type="caution">
    <text evidence="17">The sequence shown here is derived from an EMBL/GenBank/DDBJ whole genome shotgun (WGS) entry which is preliminary data.</text>
</comment>
<dbReference type="EMBL" id="BRYA01000238">
    <property type="protein sequence ID" value="GMI45170.1"/>
    <property type="molecule type" value="Genomic_DNA"/>
</dbReference>
<feature type="binding site" evidence="15">
    <location>
        <position position="177"/>
    </location>
    <ligand>
        <name>chlorophyll a</name>
        <dbReference type="ChEBI" id="CHEBI:58416"/>
        <label>1</label>
    </ligand>
</feature>
<protein>
    <submittedName>
        <fullName evidence="17">Uncharacterized protein</fullName>
    </submittedName>
</protein>
<dbReference type="InterPro" id="IPR001344">
    <property type="entry name" value="Chloro_AB-bd_pln"/>
</dbReference>
<feature type="binding site" evidence="15">
    <location>
        <position position="65"/>
    </location>
    <ligand>
        <name>chlorophyll a</name>
        <dbReference type="ChEBI" id="CHEBI:58416"/>
        <label>1</label>
    </ligand>
</feature>
<accession>A0A9W7GHG4</accession>
<feature type="signal peptide" evidence="16">
    <location>
        <begin position="1"/>
        <end position="15"/>
    </location>
</feature>
<evidence type="ECO:0000256" key="3">
    <source>
        <dbReference type="ARBA" id="ARBA00005933"/>
    </source>
</evidence>
<evidence type="ECO:0000256" key="9">
    <source>
        <dbReference type="ARBA" id="ARBA00022946"/>
    </source>
</evidence>
<dbReference type="SUPFAM" id="SSF103511">
    <property type="entry name" value="Chlorophyll a-b binding protein"/>
    <property type="match status" value="1"/>
</dbReference>
<evidence type="ECO:0000256" key="7">
    <source>
        <dbReference type="ARBA" id="ARBA00022640"/>
    </source>
</evidence>
<keyword evidence="8" id="KW-0812">Transmembrane</keyword>
<evidence type="ECO:0000256" key="2">
    <source>
        <dbReference type="ARBA" id="ARBA00004334"/>
    </source>
</evidence>
<dbReference type="Pfam" id="PF00504">
    <property type="entry name" value="Chloroa_b-bind"/>
    <property type="match status" value="1"/>
</dbReference>
<dbReference type="AlphaFoldDB" id="A0A9W7GHG4"/>
<evidence type="ECO:0000256" key="11">
    <source>
        <dbReference type="ARBA" id="ARBA00023078"/>
    </source>
</evidence>
<evidence type="ECO:0000256" key="14">
    <source>
        <dbReference type="ARBA" id="ARBA00023276"/>
    </source>
</evidence>
<dbReference type="OrthoDB" id="405870at2759"/>
<keyword evidence="13" id="KW-0437">Light-harvesting polypeptide</keyword>
<evidence type="ECO:0000256" key="6">
    <source>
        <dbReference type="ARBA" id="ARBA00022531"/>
    </source>
</evidence>
<evidence type="ECO:0000256" key="13">
    <source>
        <dbReference type="ARBA" id="ARBA00023243"/>
    </source>
</evidence>
<reference evidence="18" key="1">
    <citation type="journal article" date="2023" name="Commun. Biol.">
        <title>Genome analysis of Parmales, the sister group of diatoms, reveals the evolutionary specialization of diatoms from phago-mixotrophs to photoautotrophs.</title>
        <authorList>
            <person name="Ban H."/>
            <person name="Sato S."/>
            <person name="Yoshikawa S."/>
            <person name="Yamada K."/>
            <person name="Nakamura Y."/>
            <person name="Ichinomiya M."/>
            <person name="Sato N."/>
            <person name="Blanc-Mathieu R."/>
            <person name="Endo H."/>
            <person name="Kuwata A."/>
            <person name="Ogata H."/>
        </authorList>
    </citation>
    <scope>NUCLEOTIDE SEQUENCE [LARGE SCALE GENOMIC DNA]</scope>
</reference>
<gene>
    <name evidence="17" type="ORF">TrCOL_g10630</name>
</gene>
<keyword evidence="14" id="KW-0604">Photosystem II</keyword>
<dbReference type="GO" id="GO:0009765">
    <property type="term" value="P:photosynthesis, light harvesting"/>
    <property type="evidence" value="ECO:0007669"/>
    <property type="project" value="InterPro"/>
</dbReference>
<dbReference type="FunFam" id="1.10.3460.10:FF:000011">
    <property type="entry name" value="Fucoxanthin chlorophyll a/c protein 8"/>
    <property type="match status" value="1"/>
</dbReference>
<keyword evidence="18" id="KW-1185">Reference proteome</keyword>
<keyword evidence="10" id="KW-0157">Chromophore</keyword>
<evidence type="ECO:0000256" key="1">
    <source>
        <dbReference type="ARBA" id="ARBA00004022"/>
    </source>
</evidence>
<organism evidence="17 18">
    <name type="scientific">Triparma columacea</name>
    <dbReference type="NCBI Taxonomy" id="722753"/>
    <lineage>
        <taxon>Eukaryota</taxon>
        <taxon>Sar</taxon>
        <taxon>Stramenopiles</taxon>
        <taxon>Ochrophyta</taxon>
        <taxon>Bolidophyceae</taxon>
        <taxon>Parmales</taxon>
        <taxon>Triparmaceae</taxon>
        <taxon>Triparma</taxon>
    </lineage>
</organism>
<keyword evidence="7" id="KW-0934">Plastid</keyword>
<comment type="subcellular location">
    <subcellularLocation>
        <location evidence="2">Plastid</location>
        <location evidence="2">Chloroplast thylakoid membrane</location>
    </subcellularLocation>
</comment>
<dbReference type="PANTHER" id="PTHR21649">
    <property type="entry name" value="CHLOROPHYLL A/B BINDING PROTEIN"/>
    <property type="match status" value="1"/>
</dbReference>
<evidence type="ECO:0000313" key="17">
    <source>
        <dbReference type="EMBL" id="GMI45170.1"/>
    </source>
</evidence>
<evidence type="ECO:0000256" key="4">
    <source>
        <dbReference type="ARBA" id="ARBA00022494"/>
    </source>
</evidence>
<keyword evidence="11" id="KW-0793">Thylakoid</keyword>
<evidence type="ECO:0000256" key="12">
    <source>
        <dbReference type="ARBA" id="ARBA00023136"/>
    </source>
</evidence>
<evidence type="ECO:0000256" key="16">
    <source>
        <dbReference type="SAM" id="SignalP"/>
    </source>
</evidence>
<evidence type="ECO:0000256" key="5">
    <source>
        <dbReference type="ARBA" id="ARBA00022528"/>
    </source>
</evidence>
<feature type="binding site" evidence="15">
    <location>
        <position position="175"/>
    </location>
    <ligand>
        <name>chlorophyll a</name>
        <dbReference type="ChEBI" id="CHEBI:58416"/>
        <label>1</label>
    </ligand>
</feature>
<keyword evidence="16" id="KW-0732">Signal</keyword>
<evidence type="ECO:0000256" key="8">
    <source>
        <dbReference type="ARBA" id="ARBA00022692"/>
    </source>
</evidence>
<dbReference type="GO" id="GO:0009535">
    <property type="term" value="C:chloroplast thylakoid membrane"/>
    <property type="evidence" value="ECO:0007669"/>
    <property type="project" value="UniProtKB-SubCell"/>
</dbReference>
<keyword evidence="12" id="KW-0472">Membrane</keyword>
<comment type="similarity">
    <text evidence="3">Belongs to the fucoxanthin chlorophyll protein family.</text>
</comment>
<dbReference type="GO" id="GO:0016168">
    <property type="term" value="F:chlorophyll binding"/>
    <property type="evidence" value="ECO:0007669"/>
    <property type="project" value="UniProtKB-KW"/>
</dbReference>
<evidence type="ECO:0000256" key="10">
    <source>
        <dbReference type="ARBA" id="ARBA00022991"/>
    </source>
</evidence>
<feature type="binding site" evidence="15">
    <location>
        <position position="44"/>
    </location>
    <ligand>
        <name>chlorophyll a</name>
        <dbReference type="ChEBI" id="CHEBI:58416"/>
        <label>1</label>
    </ligand>
</feature>
<evidence type="ECO:0000313" key="18">
    <source>
        <dbReference type="Proteomes" id="UP001165065"/>
    </source>
</evidence>
<feature type="chain" id="PRO_5040921319" evidence="16">
    <location>
        <begin position="16"/>
        <end position="209"/>
    </location>
</feature>
<dbReference type="GO" id="GO:0009523">
    <property type="term" value="C:photosystem II"/>
    <property type="evidence" value="ECO:0007669"/>
    <property type="project" value="UniProtKB-KW"/>
</dbReference>
<keyword evidence="4 15" id="KW-0148">Chlorophyll</keyword>
<proteinExistence type="inferred from homology"/>
<comment type="function">
    <text evidence="1">The light-harvesting complex (LHC) functions as a light receptor, it captures and delivers excitation energy to photosystems with which it is closely associated. Energy is transferred from the carotenoid and chlorophyll C (or B) to chlorophyll A and the photosynthetic reaction centers where it is used to synthesize ATP and reducing power.</text>
</comment>
<dbReference type="Proteomes" id="UP001165065">
    <property type="component" value="Unassembled WGS sequence"/>
</dbReference>
<feature type="binding site" evidence="15">
    <location>
        <position position="172"/>
    </location>
    <ligand>
        <name>chlorophyll a</name>
        <dbReference type="ChEBI" id="CHEBI:58416"/>
        <label>1</label>
    </ligand>
</feature>
<keyword evidence="6" id="KW-0602">Photosynthesis</keyword>
<dbReference type="Gene3D" id="1.10.3460.10">
    <property type="entry name" value="Chlorophyll a/b binding protein domain"/>
    <property type="match status" value="1"/>
</dbReference>
<name>A0A9W7GHG4_9STRA</name>
<evidence type="ECO:0000256" key="15">
    <source>
        <dbReference type="PIRSR" id="PIRSR601344-1"/>
    </source>
</evidence>
<keyword evidence="9" id="KW-0809">Transit peptide</keyword>